<name>A0ABW3HUQ6_9BACL</name>
<dbReference type="RefSeq" id="WP_377566732.1">
    <property type="nucleotide sequence ID" value="NZ_JBHTJZ010000033.1"/>
</dbReference>
<evidence type="ECO:0000256" key="1">
    <source>
        <dbReference type="ARBA" id="ARBA00004141"/>
    </source>
</evidence>
<dbReference type="PANTHER" id="PTHR43496">
    <property type="entry name" value="PROTEIN LPLB"/>
    <property type="match status" value="1"/>
</dbReference>
<feature type="transmembrane region" description="Helical" evidence="6">
    <location>
        <begin position="116"/>
        <end position="136"/>
    </location>
</feature>
<dbReference type="InterPro" id="IPR035906">
    <property type="entry name" value="MetI-like_sf"/>
</dbReference>
<keyword evidence="5 6" id="KW-0472">Membrane</keyword>
<evidence type="ECO:0000256" key="4">
    <source>
        <dbReference type="ARBA" id="ARBA00022989"/>
    </source>
</evidence>
<dbReference type="EMBL" id="JBHTJZ010000033">
    <property type="protein sequence ID" value="MFD0961241.1"/>
    <property type="molecule type" value="Genomic_DNA"/>
</dbReference>
<comment type="caution">
    <text evidence="8">The sequence shown here is derived from an EMBL/GenBank/DDBJ whole genome shotgun (WGS) entry which is preliminary data.</text>
</comment>
<keyword evidence="2 6" id="KW-0813">Transport</keyword>
<evidence type="ECO:0000259" key="7">
    <source>
        <dbReference type="PROSITE" id="PS50928"/>
    </source>
</evidence>
<feature type="transmembrane region" description="Helical" evidence="6">
    <location>
        <begin position="82"/>
        <end position="104"/>
    </location>
</feature>
<protein>
    <submittedName>
        <fullName evidence="8">ABC transporter permease</fullName>
    </submittedName>
</protein>
<feature type="domain" description="ABC transmembrane type-1" evidence="7">
    <location>
        <begin position="76"/>
        <end position="291"/>
    </location>
</feature>
<proteinExistence type="inferred from homology"/>
<accession>A0ABW3HUQ6</accession>
<dbReference type="Proteomes" id="UP001596989">
    <property type="component" value="Unassembled WGS sequence"/>
</dbReference>
<comment type="subcellular location">
    <subcellularLocation>
        <location evidence="6">Cell membrane</location>
        <topology evidence="6">Multi-pass membrane protein</topology>
    </subcellularLocation>
    <subcellularLocation>
        <location evidence="1">Membrane</location>
        <topology evidence="1">Multi-pass membrane protein</topology>
    </subcellularLocation>
</comment>
<evidence type="ECO:0000256" key="6">
    <source>
        <dbReference type="RuleBase" id="RU363032"/>
    </source>
</evidence>
<dbReference type="Pfam" id="PF00528">
    <property type="entry name" value="BPD_transp_1"/>
    <property type="match status" value="1"/>
</dbReference>
<dbReference type="CDD" id="cd06261">
    <property type="entry name" value="TM_PBP2"/>
    <property type="match status" value="1"/>
</dbReference>
<dbReference type="InterPro" id="IPR000515">
    <property type="entry name" value="MetI-like"/>
</dbReference>
<feature type="transmembrane region" description="Helical" evidence="6">
    <location>
        <begin position="270"/>
        <end position="289"/>
    </location>
</feature>
<dbReference type="SUPFAM" id="SSF161098">
    <property type="entry name" value="MetI-like"/>
    <property type="match status" value="1"/>
</dbReference>
<dbReference type="Gene3D" id="1.10.3720.10">
    <property type="entry name" value="MetI-like"/>
    <property type="match status" value="1"/>
</dbReference>
<comment type="similarity">
    <text evidence="6">Belongs to the binding-protein-dependent transport system permease family.</text>
</comment>
<organism evidence="8 9">
    <name type="scientific">Paenibacillus chungangensis</name>
    <dbReference type="NCBI Taxonomy" id="696535"/>
    <lineage>
        <taxon>Bacteria</taxon>
        <taxon>Bacillati</taxon>
        <taxon>Bacillota</taxon>
        <taxon>Bacilli</taxon>
        <taxon>Bacillales</taxon>
        <taxon>Paenibacillaceae</taxon>
        <taxon>Paenibacillus</taxon>
    </lineage>
</organism>
<evidence type="ECO:0000313" key="8">
    <source>
        <dbReference type="EMBL" id="MFD0961241.1"/>
    </source>
</evidence>
<evidence type="ECO:0000313" key="9">
    <source>
        <dbReference type="Proteomes" id="UP001596989"/>
    </source>
</evidence>
<reference evidence="9" key="1">
    <citation type="journal article" date="2019" name="Int. J. Syst. Evol. Microbiol.">
        <title>The Global Catalogue of Microorganisms (GCM) 10K type strain sequencing project: providing services to taxonomists for standard genome sequencing and annotation.</title>
        <authorList>
            <consortium name="The Broad Institute Genomics Platform"/>
            <consortium name="The Broad Institute Genome Sequencing Center for Infectious Disease"/>
            <person name="Wu L."/>
            <person name="Ma J."/>
        </authorList>
    </citation>
    <scope>NUCLEOTIDE SEQUENCE [LARGE SCALE GENOMIC DNA]</scope>
    <source>
        <strain evidence="9">CCUG 59129</strain>
    </source>
</reference>
<evidence type="ECO:0000256" key="5">
    <source>
        <dbReference type="ARBA" id="ARBA00023136"/>
    </source>
</evidence>
<dbReference type="PROSITE" id="PS50928">
    <property type="entry name" value="ABC_TM1"/>
    <property type="match status" value="1"/>
</dbReference>
<sequence length="304" mass="35225">MTLQNRITRSIIKNRLLYIMLLPGLIYFVLFKYVPLWGILISFQDFQPIKGVAGSEWVGFKHYAHLFGSKDFFMLLKNTLLLSFYNIVFSFPLPIMIALMLNELRHVVMKRFVQTMIYVPHFMSWVIVVGFFFIIFESSDGLFQGILQSLGLNEFSFMLDPDWFRPMYILQILWRDTGWNSIIYLAALTSVDPQLYEAARMDGAGRWRQLWHITLPAIRSTIVIMLILRMGDIMELGFEHIYLLLNPLNRFVAEIFDTYVYTAGILQGQFSYSTAVGMFKAIVGLILVVGANKLAKKMGEEGIY</sequence>
<gene>
    <name evidence="8" type="ORF">ACFQ2I_17975</name>
</gene>
<feature type="transmembrane region" description="Helical" evidence="6">
    <location>
        <begin position="210"/>
        <end position="228"/>
    </location>
</feature>
<dbReference type="PANTHER" id="PTHR43496:SF1">
    <property type="entry name" value="POLYGALACTURONAN_RHAMNOGALACTURONAN TRANSPORT SYSTEM PERMEASE PROTEIN YTEP"/>
    <property type="match status" value="1"/>
</dbReference>
<keyword evidence="3 6" id="KW-0812">Transmembrane</keyword>
<feature type="transmembrane region" description="Helical" evidence="6">
    <location>
        <begin position="16"/>
        <end position="34"/>
    </location>
</feature>
<evidence type="ECO:0000256" key="3">
    <source>
        <dbReference type="ARBA" id="ARBA00022692"/>
    </source>
</evidence>
<keyword evidence="9" id="KW-1185">Reference proteome</keyword>
<evidence type="ECO:0000256" key="2">
    <source>
        <dbReference type="ARBA" id="ARBA00022448"/>
    </source>
</evidence>
<keyword evidence="4 6" id="KW-1133">Transmembrane helix</keyword>